<evidence type="ECO:0000256" key="5">
    <source>
        <dbReference type="ARBA" id="ARBA00023242"/>
    </source>
</evidence>
<keyword evidence="7" id="KW-1185">Reference proteome</keyword>
<feature type="domain" description="HAT C-terminal dimerisation" evidence="6">
    <location>
        <begin position="473"/>
        <end position="550"/>
    </location>
</feature>
<evidence type="ECO:0000259" key="6">
    <source>
        <dbReference type="Pfam" id="PF05699"/>
    </source>
</evidence>
<evidence type="ECO:0000313" key="8">
    <source>
        <dbReference type="RefSeq" id="XP_065650544.1"/>
    </source>
</evidence>
<keyword evidence="3" id="KW-0863">Zinc-finger</keyword>
<comment type="subcellular location">
    <subcellularLocation>
        <location evidence="1">Nucleus</location>
    </subcellularLocation>
</comment>
<evidence type="ECO:0000256" key="2">
    <source>
        <dbReference type="ARBA" id="ARBA00022723"/>
    </source>
</evidence>
<dbReference type="Proteomes" id="UP001652625">
    <property type="component" value="Chromosome 03"/>
</dbReference>
<keyword evidence="5" id="KW-0539">Nucleus</keyword>
<dbReference type="InterPro" id="IPR008906">
    <property type="entry name" value="HATC_C_dom"/>
</dbReference>
<reference evidence="8" key="1">
    <citation type="submission" date="2025-08" db="UniProtKB">
        <authorList>
            <consortium name="RefSeq"/>
        </authorList>
    </citation>
    <scope>IDENTIFICATION</scope>
</reference>
<dbReference type="PANTHER" id="PTHR46481:SF10">
    <property type="entry name" value="ZINC FINGER BED DOMAIN-CONTAINING PROTEIN 39"/>
    <property type="match status" value="1"/>
</dbReference>
<keyword evidence="2" id="KW-0479">Metal-binding</keyword>
<evidence type="ECO:0000256" key="3">
    <source>
        <dbReference type="ARBA" id="ARBA00022771"/>
    </source>
</evidence>
<dbReference type="SUPFAM" id="SSF53098">
    <property type="entry name" value="Ribonuclease H-like"/>
    <property type="match status" value="1"/>
</dbReference>
<dbReference type="Pfam" id="PF05699">
    <property type="entry name" value="Dimer_Tnp_hAT"/>
    <property type="match status" value="1"/>
</dbReference>
<dbReference type="InterPro" id="IPR052035">
    <property type="entry name" value="ZnF_BED_domain_contain"/>
</dbReference>
<gene>
    <name evidence="8" type="primary">LOC136078687</name>
</gene>
<proteinExistence type="predicted"/>
<evidence type="ECO:0000313" key="7">
    <source>
        <dbReference type="Proteomes" id="UP001652625"/>
    </source>
</evidence>
<name>A0ABM4BN88_HYDVU</name>
<dbReference type="RefSeq" id="XP_065650544.1">
    <property type="nucleotide sequence ID" value="XM_065794472.1"/>
</dbReference>
<organism evidence="7 8">
    <name type="scientific">Hydra vulgaris</name>
    <name type="common">Hydra</name>
    <name type="synonym">Hydra attenuata</name>
    <dbReference type="NCBI Taxonomy" id="6087"/>
    <lineage>
        <taxon>Eukaryota</taxon>
        <taxon>Metazoa</taxon>
        <taxon>Cnidaria</taxon>
        <taxon>Hydrozoa</taxon>
        <taxon>Hydroidolina</taxon>
        <taxon>Anthoathecata</taxon>
        <taxon>Aplanulata</taxon>
        <taxon>Hydridae</taxon>
        <taxon>Hydra</taxon>
    </lineage>
</organism>
<sequence length="587" mass="66853">MLFHLRTKRPEQNDELKDLKKKSVEDKIRYLSQKTGSCLDSKKSFVKYGYKNAWKDFLFDIHPEANTKCSSILAKYKVPLLHNCLCDAMKKRLENDLNGQAVTLTTNHWTSKPGDSFQCFTIHYIFPMWRLYSYTLKIAKFKGKHTGVNIGKEIDKLICLDFPVLKTSDQIFCVVDGAANMRSGLSNAKFVKSLDSGSLQCIDHKLNDILQIAVEADPTLKAAIQKLNKFTTRLSHSAPCRALLSEVCQDTQLTYKVLPKPCKTRWNSHCIIIQTMLQMKEAILNLNVYDISNHFEKVLLTHGDITPLEEFLPILQTIKKTSKWMSCDKEVRNDFALVRIKSLLLTLRKEIQKDAGSHSYKAFLNKALDLLTEKFPLEGAKISALALGHLFNPVVRGSLLPDDLKESMINLLIEEHESTLQFRENKLVRVEPELLFEPSDDPCEENMVNTLLAAQGSLSLSSMEIEPLRSEFNDYALLPRVGTNTDILEWWRNNEKVIPMLAKIARGVLAIPPTSSSSERAFSTAGKLLTKHRHNLNSKTTEKMIYINKNYDHLKDLVKEKWYLNKEDVPSKSLDDISESEPSSASN</sequence>
<evidence type="ECO:0000256" key="1">
    <source>
        <dbReference type="ARBA" id="ARBA00004123"/>
    </source>
</evidence>
<keyword evidence="4" id="KW-0862">Zinc</keyword>
<dbReference type="InterPro" id="IPR012337">
    <property type="entry name" value="RNaseH-like_sf"/>
</dbReference>
<accession>A0ABM4BN88</accession>
<dbReference type="PANTHER" id="PTHR46481">
    <property type="entry name" value="ZINC FINGER BED DOMAIN-CONTAINING PROTEIN 4"/>
    <property type="match status" value="1"/>
</dbReference>
<protein>
    <submittedName>
        <fullName evidence="8">E3 SUMO-protein ligase ZBED1-like</fullName>
    </submittedName>
</protein>
<evidence type="ECO:0000256" key="4">
    <source>
        <dbReference type="ARBA" id="ARBA00022833"/>
    </source>
</evidence>
<dbReference type="GeneID" id="136078687"/>